<comment type="caution">
    <text evidence="1">The sequence shown here is derived from an EMBL/GenBank/DDBJ whole genome shotgun (WGS) entry which is preliminary data.</text>
</comment>
<reference evidence="1" key="1">
    <citation type="submission" date="2019-11" db="EMBL/GenBank/DDBJ databases">
        <title>Whole genome comparisons of Staphylococcus agnetis isolates from cattle and chickens.</title>
        <authorList>
            <person name="Rhoads D."/>
            <person name="Shwani A."/>
            <person name="Adkins P."/>
            <person name="Calcutt M."/>
            <person name="Middleton J."/>
        </authorList>
    </citation>
    <scope>NUCLEOTIDE SEQUENCE</scope>
    <source>
        <strain evidence="1">1387</strain>
    </source>
</reference>
<evidence type="ECO:0000313" key="2">
    <source>
        <dbReference type="Proteomes" id="UP000646308"/>
    </source>
</evidence>
<evidence type="ECO:0000313" key="1">
    <source>
        <dbReference type="EMBL" id="NJI02831.1"/>
    </source>
</evidence>
<organism evidence="1 2">
    <name type="scientific">Staphylococcus agnetis</name>
    <dbReference type="NCBI Taxonomy" id="985762"/>
    <lineage>
        <taxon>Bacteria</taxon>
        <taxon>Bacillati</taxon>
        <taxon>Bacillota</taxon>
        <taxon>Bacilli</taxon>
        <taxon>Bacillales</taxon>
        <taxon>Staphylococcaceae</taxon>
        <taxon>Staphylococcus</taxon>
    </lineage>
</organism>
<protein>
    <submittedName>
        <fullName evidence="1">Uncharacterized protein</fullName>
    </submittedName>
</protein>
<gene>
    <name evidence="1" type="ORF">GLV84_08330</name>
</gene>
<proteinExistence type="predicted"/>
<accession>A0A2T4MLC8</accession>
<dbReference type="Proteomes" id="UP000646308">
    <property type="component" value="Unassembled WGS sequence"/>
</dbReference>
<name>A0A2T4MLC8_9STAP</name>
<dbReference type="GeneID" id="57690997"/>
<sequence length="140" mass="16563">MNQRYCSLQDDLYTESQTSLTFEFLKVNKEDALTIYDFKIIVSFENSHFYTDFSLFDMDIENLKKFKCKSRLSEIYFLEPDLTFTIIKRNRHDLTVFVTLDSGLRLSNIVSESGCTIKLNVTKKTFDQFLNELIKIEQHV</sequence>
<dbReference type="RefSeq" id="WP_107368418.1">
    <property type="nucleotide sequence ID" value="NZ_CP045927.1"/>
</dbReference>
<dbReference type="AlphaFoldDB" id="A0A2T4MLC8"/>
<dbReference type="EMBL" id="WMFL01000080">
    <property type="protein sequence ID" value="NJI02831.1"/>
    <property type="molecule type" value="Genomic_DNA"/>
</dbReference>